<feature type="transmembrane region" description="Helical" evidence="1">
    <location>
        <begin position="127"/>
        <end position="147"/>
    </location>
</feature>
<proteinExistence type="predicted"/>
<sequence>MAMRYLAGKLRAPAPAAAALRRPRSLSANASQSQVGSPLDSSQIVRFDRPRSGKYTNGSTTELASSMKVVKNVDETIRQLHEEVAKMEAATQMVLRHDSNIWLFSLFCFDSKEIAEIIRYNRFHRRCIMGSVVLGVGLAGASCVWYTRSYRKALREYYVVGLEMENKWGVQFPLLFMPKMWWICMQGPALVYVPYFVLKPSTSYVRKTKLPSF</sequence>
<keyword evidence="3" id="KW-1185">Reference proteome</keyword>
<dbReference type="AlphaFoldDB" id="A0A0E0AFT4"/>
<dbReference type="Proteomes" id="UP000026961">
    <property type="component" value="Chromosome 7"/>
</dbReference>
<organism evidence="2">
    <name type="scientific">Oryza glumipatula</name>
    <dbReference type="NCBI Taxonomy" id="40148"/>
    <lineage>
        <taxon>Eukaryota</taxon>
        <taxon>Viridiplantae</taxon>
        <taxon>Streptophyta</taxon>
        <taxon>Embryophyta</taxon>
        <taxon>Tracheophyta</taxon>
        <taxon>Spermatophyta</taxon>
        <taxon>Magnoliopsida</taxon>
        <taxon>Liliopsida</taxon>
        <taxon>Poales</taxon>
        <taxon>Poaceae</taxon>
        <taxon>BOP clade</taxon>
        <taxon>Oryzoideae</taxon>
        <taxon>Oryzeae</taxon>
        <taxon>Oryzinae</taxon>
        <taxon>Oryza</taxon>
    </lineage>
</organism>
<accession>A0A0E0AFT4</accession>
<evidence type="ECO:0000313" key="3">
    <source>
        <dbReference type="Proteomes" id="UP000026961"/>
    </source>
</evidence>
<keyword evidence="1" id="KW-1133">Transmembrane helix</keyword>
<keyword evidence="1" id="KW-0812">Transmembrane</keyword>
<reference evidence="2" key="1">
    <citation type="submission" date="2015-04" db="UniProtKB">
        <authorList>
            <consortium name="EnsemblPlants"/>
        </authorList>
    </citation>
    <scope>IDENTIFICATION</scope>
</reference>
<dbReference type="Gramene" id="OGLUM07G02630.1">
    <property type="protein sequence ID" value="OGLUM07G02630.1"/>
    <property type="gene ID" value="OGLUM07G02630"/>
</dbReference>
<protein>
    <submittedName>
        <fullName evidence="2">Uncharacterized protein</fullName>
    </submittedName>
</protein>
<keyword evidence="1" id="KW-0472">Membrane</keyword>
<evidence type="ECO:0000256" key="1">
    <source>
        <dbReference type="SAM" id="Phobius"/>
    </source>
</evidence>
<name>A0A0E0AFT4_9ORYZ</name>
<evidence type="ECO:0000313" key="2">
    <source>
        <dbReference type="EnsemblPlants" id="OGLUM07G02630.1"/>
    </source>
</evidence>
<dbReference type="EnsemblPlants" id="OGLUM07G02630.1">
    <property type="protein sequence ID" value="OGLUM07G02630.1"/>
    <property type="gene ID" value="OGLUM07G02630"/>
</dbReference>
<feature type="transmembrane region" description="Helical" evidence="1">
    <location>
        <begin position="180"/>
        <end position="198"/>
    </location>
</feature>
<dbReference type="HOGENOM" id="CLU_112633_0_0_1"/>
<reference evidence="2" key="2">
    <citation type="submission" date="2018-05" db="EMBL/GenBank/DDBJ databases">
        <title>OgluRS3 (Oryza glumaepatula Reference Sequence Version 3).</title>
        <authorList>
            <person name="Zhang J."/>
            <person name="Kudrna D."/>
            <person name="Lee S."/>
            <person name="Talag J."/>
            <person name="Welchert J."/>
            <person name="Wing R.A."/>
        </authorList>
    </citation>
    <scope>NUCLEOTIDE SEQUENCE [LARGE SCALE GENOMIC DNA]</scope>
</reference>